<dbReference type="Pfam" id="PF03352">
    <property type="entry name" value="Adenine_glyco"/>
    <property type="match status" value="1"/>
</dbReference>
<dbReference type="PANTHER" id="PTHR31116">
    <property type="entry name" value="OS04G0501200 PROTEIN"/>
    <property type="match status" value="1"/>
</dbReference>
<name>A0ABQ1ZML1_9BACL</name>
<dbReference type="InterPro" id="IPR011257">
    <property type="entry name" value="DNA_glycosylase"/>
</dbReference>
<gene>
    <name evidence="1" type="primary">tag</name>
    <name evidence="1" type="ORF">GCM10007362_03710</name>
</gene>
<evidence type="ECO:0000313" key="1">
    <source>
        <dbReference type="EMBL" id="GGH69049.1"/>
    </source>
</evidence>
<dbReference type="SUPFAM" id="SSF48150">
    <property type="entry name" value="DNA-glycosylase"/>
    <property type="match status" value="1"/>
</dbReference>
<proteinExistence type="predicted"/>
<reference evidence="2" key="1">
    <citation type="journal article" date="2019" name="Int. J. Syst. Evol. Microbiol.">
        <title>The Global Catalogue of Microorganisms (GCM) 10K type strain sequencing project: providing services to taxonomists for standard genome sequencing and annotation.</title>
        <authorList>
            <consortium name="The Broad Institute Genomics Platform"/>
            <consortium name="The Broad Institute Genome Sequencing Center for Infectious Disease"/>
            <person name="Wu L."/>
            <person name="Ma J."/>
        </authorList>
    </citation>
    <scope>NUCLEOTIDE SEQUENCE [LARGE SCALE GENOMIC DNA]</scope>
    <source>
        <strain evidence="2">CCM 8702</strain>
    </source>
</reference>
<dbReference type="InterPro" id="IPR004597">
    <property type="entry name" value="Tag"/>
</dbReference>
<dbReference type="Gene3D" id="1.10.340.30">
    <property type="entry name" value="Hypothetical protein, domain 2"/>
    <property type="match status" value="1"/>
</dbReference>
<protein>
    <submittedName>
        <fullName evidence="1">DNA-3-methyladenine glycosylase I</fullName>
    </submittedName>
</protein>
<dbReference type="EMBL" id="BMDD01000001">
    <property type="protein sequence ID" value="GGH69049.1"/>
    <property type="molecule type" value="Genomic_DNA"/>
</dbReference>
<keyword evidence="2" id="KW-1185">Reference proteome</keyword>
<comment type="caution">
    <text evidence="1">The sequence shown here is derived from an EMBL/GenBank/DDBJ whole genome shotgun (WGS) entry which is preliminary data.</text>
</comment>
<accession>A0ABQ1ZML1</accession>
<dbReference type="Proteomes" id="UP000605427">
    <property type="component" value="Unassembled WGS sequence"/>
</dbReference>
<organism evidence="1 2">
    <name type="scientific">Saccharibacillus endophyticus</name>
    <dbReference type="NCBI Taxonomy" id="2060666"/>
    <lineage>
        <taxon>Bacteria</taxon>
        <taxon>Bacillati</taxon>
        <taxon>Bacillota</taxon>
        <taxon>Bacilli</taxon>
        <taxon>Bacillales</taxon>
        <taxon>Paenibacillaceae</taxon>
        <taxon>Saccharibacillus</taxon>
    </lineage>
</organism>
<dbReference type="RefSeq" id="WP_172238246.1">
    <property type="nucleotide sequence ID" value="NZ_BMDD01000001.1"/>
</dbReference>
<dbReference type="InterPro" id="IPR005019">
    <property type="entry name" value="Adenine_glyco"/>
</dbReference>
<evidence type="ECO:0000313" key="2">
    <source>
        <dbReference type="Proteomes" id="UP000605427"/>
    </source>
</evidence>
<dbReference type="PANTHER" id="PTHR31116:SF29">
    <property type="entry name" value="DNA GLYCOSYLASE SUPERFAMILY PROTEIN"/>
    <property type="match status" value="1"/>
</dbReference>
<dbReference type="NCBIfam" id="TIGR00624">
    <property type="entry name" value="tag"/>
    <property type="match status" value="1"/>
</dbReference>
<sequence>MTQPSTQPIRCRWVNEDPLYIRYHDEEWGVPVHDDRKWFELLTLEGAQAGLSWYTVLKKRDRYREVMDGFDPAWVAEYDAGKIETLMQDAGIIRNRMKLESTVKNAKAFLRVQKEFGSFDAYIWTFVSGKPVIGHRVRHEDVPAKTEISDRLSKDLKKRGFGFVGSTICYALMQASGMVDDHLTDCFRSDCEASVNPSTSEN</sequence>